<evidence type="ECO:0000313" key="3">
    <source>
        <dbReference type="Proteomes" id="UP001222325"/>
    </source>
</evidence>
<keyword evidence="3" id="KW-1185">Reference proteome</keyword>
<gene>
    <name evidence="2" type="ORF">B0H15DRAFT_927158</name>
</gene>
<feature type="domain" description="F-box" evidence="1">
    <location>
        <begin position="82"/>
        <end position="134"/>
    </location>
</feature>
<accession>A0AAD6UJW5</accession>
<reference evidence="2" key="1">
    <citation type="submission" date="2023-03" db="EMBL/GenBank/DDBJ databases">
        <title>Massive genome expansion in bonnet fungi (Mycena s.s.) driven by repeated elements and novel gene families across ecological guilds.</title>
        <authorList>
            <consortium name="Lawrence Berkeley National Laboratory"/>
            <person name="Harder C.B."/>
            <person name="Miyauchi S."/>
            <person name="Viragh M."/>
            <person name="Kuo A."/>
            <person name="Thoen E."/>
            <person name="Andreopoulos B."/>
            <person name="Lu D."/>
            <person name="Skrede I."/>
            <person name="Drula E."/>
            <person name="Henrissat B."/>
            <person name="Morin E."/>
            <person name="Kohler A."/>
            <person name="Barry K."/>
            <person name="LaButti K."/>
            <person name="Morin E."/>
            <person name="Salamov A."/>
            <person name="Lipzen A."/>
            <person name="Mereny Z."/>
            <person name="Hegedus B."/>
            <person name="Baldrian P."/>
            <person name="Stursova M."/>
            <person name="Weitz H."/>
            <person name="Taylor A."/>
            <person name="Grigoriev I.V."/>
            <person name="Nagy L.G."/>
            <person name="Martin F."/>
            <person name="Kauserud H."/>
        </authorList>
    </citation>
    <scope>NUCLEOTIDE SEQUENCE</scope>
    <source>
        <strain evidence="2">CBHHK173m</strain>
    </source>
</reference>
<dbReference type="SUPFAM" id="SSF81383">
    <property type="entry name" value="F-box domain"/>
    <property type="match status" value="1"/>
</dbReference>
<dbReference type="EMBL" id="JARJCN010000004">
    <property type="protein sequence ID" value="KAJ7101324.1"/>
    <property type="molecule type" value="Genomic_DNA"/>
</dbReference>
<name>A0AAD6UJW5_9AGAR</name>
<evidence type="ECO:0000259" key="1">
    <source>
        <dbReference type="Pfam" id="PF12937"/>
    </source>
</evidence>
<dbReference type="InterPro" id="IPR036047">
    <property type="entry name" value="F-box-like_dom_sf"/>
</dbReference>
<dbReference type="Proteomes" id="UP001222325">
    <property type="component" value="Unassembled WGS sequence"/>
</dbReference>
<proteinExistence type="predicted"/>
<dbReference type="AlphaFoldDB" id="A0AAD6UJW5"/>
<dbReference type="Pfam" id="PF12937">
    <property type="entry name" value="F-box-like"/>
    <property type="match status" value="1"/>
</dbReference>
<dbReference type="InterPro" id="IPR032675">
    <property type="entry name" value="LRR_dom_sf"/>
</dbReference>
<sequence>MTGLPPTPRPKSASPKTPWVRLKQAFTRRRHREPPVLGSPSLKNFSPVAEGSTAWSSPARGPSIIQFDTPPANGSRNERLPIGRLPPEILSEVFMSLCAACELFDHSWVACSHVSSAWRQISLSIPDLWAHVVFSSPRWINVCIERSKSALLIIEVNMITVAIKSRLLQKLVCDVVQLADRVGRITLRFLDLDEQLARLLAGPFPRMTSMSLERTSLWNSPIIPAGLTAEPYPSLQNLVVSSASWFLPPLPTHLVSLELEIDNIIYVQWGLFAEALQRLSALRTLTLSEFPLPPDSSPLPRLPLPGLKTLDLSASPERCTRFVQILECTDTPQYIFTLRSTSSIATLFRTVLSGLSRAPTSMFLHRLGSTQAAFGLVYDDVRDHRVLYADICFTWMFTLSDSDFAEVFAAVSGLSWLDGIRWFLLANWNTIPQSSWAPLLLRLVSLQSLVVSGRPSSGLFWDLVQRLEDDPSDGFLPALSEIELSTVDCSAGGWLTRRPGINAYFDLDGARFLEVLICYLELRTPKLGSLRVNRCFNYTGAEVKLLRRLVDVVEWDGAGWLTPTYLPNGDKFGAVTINHNLLSSRPGYEEQNLSGEERWWRHPWAHLVPAK</sequence>
<dbReference type="Gene3D" id="1.20.1280.50">
    <property type="match status" value="1"/>
</dbReference>
<evidence type="ECO:0000313" key="2">
    <source>
        <dbReference type="EMBL" id="KAJ7101324.1"/>
    </source>
</evidence>
<dbReference type="InterPro" id="IPR001810">
    <property type="entry name" value="F-box_dom"/>
</dbReference>
<organism evidence="2 3">
    <name type="scientific">Mycena belliarum</name>
    <dbReference type="NCBI Taxonomy" id="1033014"/>
    <lineage>
        <taxon>Eukaryota</taxon>
        <taxon>Fungi</taxon>
        <taxon>Dikarya</taxon>
        <taxon>Basidiomycota</taxon>
        <taxon>Agaricomycotina</taxon>
        <taxon>Agaricomycetes</taxon>
        <taxon>Agaricomycetidae</taxon>
        <taxon>Agaricales</taxon>
        <taxon>Marasmiineae</taxon>
        <taxon>Mycenaceae</taxon>
        <taxon>Mycena</taxon>
    </lineage>
</organism>
<dbReference type="Gene3D" id="3.80.10.10">
    <property type="entry name" value="Ribonuclease Inhibitor"/>
    <property type="match status" value="1"/>
</dbReference>
<comment type="caution">
    <text evidence="2">The sequence shown here is derived from an EMBL/GenBank/DDBJ whole genome shotgun (WGS) entry which is preliminary data.</text>
</comment>
<dbReference type="SUPFAM" id="SSF52047">
    <property type="entry name" value="RNI-like"/>
    <property type="match status" value="1"/>
</dbReference>
<protein>
    <recommendedName>
        <fullName evidence="1">F-box domain-containing protein</fullName>
    </recommendedName>
</protein>